<evidence type="ECO:0000256" key="5">
    <source>
        <dbReference type="ARBA" id="ARBA00023136"/>
    </source>
</evidence>
<feature type="transmembrane region" description="Helical" evidence="6">
    <location>
        <begin position="378"/>
        <end position="397"/>
    </location>
</feature>
<feature type="transmembrane region" description="Helical" evidence="6">
    <location>
        <begin position="151"/>
        <end position="171"/>
    </location>
</feature>
<keyword evidence="5 6" id="KW-0472">Membrane</keyword>
<evidence type="ECO:0000256" key="6">
    <source>
        <dbReference type="SAM" id="Phobius"/>
    </source>
</evidence>
<accession>A0A1M6R630</accession>
<feature type="transmembrane region" description="Helical" evidence="6">
    <location>
        <begin position="434"/>
        <end position="451"/>
    </location>
</feature>
<feature type="transmembrane region" description="Helical" evidence="6">
    <location>
        <begin position="312"/>
        <end position="335"/>
    </location>
</feature>
<keyword evidence="3 6" id="KW-0812">Transmembrane</keyword>
<comment type="subcellular location">
    <subcellularLocation>
        <location evidence="1">Cell membrane</location>
        <topology evidence="1">Multi-pass membrane protein</topology>
    </subcellularLocation>
</comment>
<reference evidence="7 8" key="1">
    <citation type="submission" date="2016-11" db="EMBL/GenBank/DDBJ databases">
        <authorList>
            <person name="Jaros S."/>
            <person name="Januszkiewicz K."/>
            <person name="Wedrychowicz H."/>
        </authorList>
    </citation>
    <scope>NUCLEOTIDE SEQUENCE [LARGE SCALE GENOMIC DNA]</scope>
    <source>
        <strain evidence="7 8">DSM 3090</strain>
    </source>
</reference>
<dbReference type="Proteomes" id="UP000183952">
    <property type="component" value="Unassembled WGS sequence"/>
</dbReference>
<dbReference type="PANTHER" id="PTHR30250:SF11">
    <property type="entry name" value="O-ANTIGEN TRANSPORTER-RELATED"/>
    <property type="match status" value="1"/>
</dbReference>
<dbReference type="OrthoDB" id="385011at2"/>
<protein>
    <recommendedName>
        <fullName evidence="9">Membrane protein involved in the export of O-antigen and teichoic acid</fullName>
    </recommendedName>
</protein>
<organism evidence="7 8">
    <name type="scientific">Hathewaya proteolytica DSM 3090</name>
    <dbReference type="NCBI Taxonomy" id="1121331"/>
    <lineage>
        <taxon>Bacteria</taxon>
        <taxon>Bacillati</taxon>
        <taxon>Bacillota</taxon>
        <taxon>Clostridia</taxon>
        <taxon>Eubacteriales</taxon>
        <taxon>Clostridiaceae</taxon>
        <taxon>Hathewaya</taxon>
    </lineage>
</organism>
<feature type="transmembrane region" description="Helical" evidence="6">
    <location>
        <begin position="20"/>
        <end position="40"/>
    </location>
</feature>
<dbReference type="EMBL" id="FRAD01000020">
    <property type="protein sequence ID" value="SHK27935.1"/>
    <property type="molecule type" value="Genomic_DNA"/>
</dbReference>
<feature type="transmembrane region" description="Helical" evidence="6">
    <location>
        <begin position="120"/>
        <end position="139"/>
    </location>
</feature>
<proteinExistence type="predicted"/>
<dbReference type="AlphaFoldDB" id="A0A1M6R630"/>
<evidence type="ECO:0000313" key="8">
    <source>
        <dbReference type="Proteomes" id="UP000183952"/>
    </source>
</evidence>
<dbReference type="PANTHER" id="PTHR30250">
    <property type="entry name" value="PST FAMILY PREDICTED COLANIC ACID TRANSPORTER"/>
    <property type="match status" value="1"/>
</dbReference>
<evidence type="ECO:0000256" key="4">
    <source>
        <dbReference type="ARBA" id="ARBA00022989"/>
    </source>
</evidence>
<keyword evidence="2" id="KW-1003">Cell membrane</keyword>
<dbReference type="GO" id="GO:0005886">
    <property type="term" value="C:plasma membrane"/>
    <property type="evidence" value="ECO:0007669"/>
    <property type="project" value="UniProtKB-SubCell"/>
</dbReference>
<dbReference type="RefSeq" id="WP_072904142.1">
    <property type="nucleotide sequence ID" value="NZ_FRAD01000020.1"/>
</dbReference>
<feature type="transmembrane region" description="Helical" evidence="6">
    <location>
        <begin position="46"/>
        <end position="67"/>
    </location>
</feature>
<dbReference type="InterPro" id="IPR050833">
    <property type="entry name" value="Poly_Biosynth_Transport"/>
</dbReference>
<evidence type="ECO:0008006" key="9">
    <source>
        <dbReference type="Google" id="ProtNLM"/>
    </source>
</evidence>
<evidence type="ECO:0000256" key="3">
    <source>
        <dbReference type="ARBA" id="ARBA00022692"/>
    </source>
</evidence>
<feature type="transmembrane region" description="Helical" evidence="6">
    <location>
        <begin position="271"/>
        <end position="291"/>
    </location>
</feature>
<sequence>MNIKILKSKGVKDLGYTLMANFLMLLSGIASTFIIAKIWTTDVTKWYAYSKVFTLYLGYVGFFHFGFNDGIMVNYGNYDYETLPRKKFRSYFRFLLCFQVGIALMLSLISFVITKDYIRLMIDLFICVNIVIMNLTCYFEFISQIVRRFKLYSYNTMLNKGFYIVSILALYLMRNKLTDLRKLALFMGLQTFIGIIVLVIYIIRFKEITFGKGETRGELIKDIKSNMQLGFFIMLGNFVSIIIIGVDRILIDNLQRAGIMFTQADMSMYSFAVSLLNMVYILLNGIKSLAYPYLARIKKENLAESYCILKDIIFVVFGYCLCAYFVFYLIILRWFPVFKDALSVTAIIFPTILISATINIVTCNYYKILKLKKEYTKNSIIGVVVSLITIAIAATVFKTKEAIAVSSLAAFYIWGIYGDEYFGKKLSISTRKHYIAQILAIVLFLFTTTMNKWYVGIVVYIIGFTLISYVFFGKSLKNLIKKFTK</sequence>
<evidence type="ECO:0000313" key="7">
    <source>
        <dbReference type="EMBL" id="SHK27935.1"/>
    </source>
</evidence>
<feature type="transmembrane region" description="Helical" evidence="6">
    <location>
        <begin position="183"/>
        <end position="203"/>
    </location>
</feature>
<feature type="transmembrane region" description="Helical" evidence="6">
    <location>
        <begin position="403"/>
        <end position="422"/>
    </location>
</feature>
<feature type="transmembrane region" description="Helical" evidence="6">
    <location>
        <begin position="341"/>
        <end position="366"/>
    </location>
</feature>
<dbReference type="STRING" id="1121331.SAMN02745248_02214"/>
<feature type="transmembrane region" description="Helical" evidence="6">
    <location>
        <begin position="229"/>
        <end position="251"/>
    </location>
</feature>
<keyword evidence="4 6" id="KW-1133">Transmembrane helix</keyword>
<feature type="transmembrane region" description="Helical" evidence="6">
    <location>
        <begin position="457"/>
        <end position="476"/>
    </location>
</feature>
<keyword evidence="8" id="KW-1185">Reference proteome</keyword>
<feature type="transmembrane region" description="Helical" evidence="6">
    <location>
        <begin position="94"/>
        <end position="114"/>
    </location>
</feature>
<gene>
    <name evidence="7" type="ORF">SAMN02745248_02214</name>
</gene>
<evidence type="ECO:0000256" key="1">
    <source>
        <dbReference type="ARBA" id="ARBA00004651"/>
    </source>
</evidence>
<name>A0A1M6R630_9CLOT</name>
<evidence type="ECO:0000256" key="2">
    <source>
        <dbReference type="ARBA" id="ARBA00022475"/>
    </source>
</evidence>